<evidence type="ECO:0000313" key="3">
    <source>
        <dbReference type="Proteomes" id="UP000658514"/>
    </source>
</evidence>
<protein>
    <recommendedName>
        <fullName evidence="4">Large polyvalent protein-associated domain-containing protein</fullName>
    </recommendedName>
</protein>
<evidence type="ECO:0000313" key="2">
    <source>
        <dbReference type="EMBL" id="MBD2195743.1"/>
    </source>
</evidence>
<reference evidence="2 3" key="1">
    <citation type="journal article" date="2020" name="ISME J.">
        <title>Comparative genomics reveals insights into cyanobacterial evolution and habitat adaptation.</title>
        <authorList>
            <person name="Chen M.Y."/>
            <person name="Teng W.K."/>
            <person name="Zhao L."/>
            <person name="Hu C.X."/>
            <person name="Zhou Y.K."/>
            <person name="Han B.P."/>
            <person name="Song L.R."/>
            <person name="Shu W.S."/>
        </authorList>
    </citation>
    <scope>NUCLEOTIDE SEQUENCE [LARGE SCALE GENOMIC DNA]</scope>
    <source>
        <strain evidence="2 3">FACHB-288</strain>
    </source>
</reference>
<dbReference type="RefSeq" id="WP_190540199.1">
    <property type="nucleotide sequence ID" value="NZ_CAWPNO010000024.1"/>
</dbReference>
<sequence length="747" mass="84656">MFDPRQTQINESYLGTADTAIQTSRELSKSLINVLTKITKVILEKLKEAQEASKIAVEVGKDIYNLVPDESTPGAYKWEKVDLTSQSIKSNQETNIVLMPDVLVEGQYTIETEPFTDYQAQIIAARLVENVPNLNNNYQQTSDNTLKITAYLESDGSEKQIVIYEQNSEGKCTTNLVTEILTPDEIIDVASEPLIKLLPPSADMINNYKDTKDDNENLTAIEDNSSLDDSQFSTNKLIQDENSSPINQEINSSVEIEVDNNFEDAVVNNLQEEIAQSEATIQIRRIVTSNHQSQNPAEEEVNKNVTPNQFFIQEPEEQATNNRKKYAPEFTYQEVANSQDVEPAAQQWARQVEVPIYQINNKQAREERYNGENKDIAETAIAMLKKYGTLEQDGSRIYRSDTFVIRQQGDTVSIHRRSDELFGWENSLMDFKLNKKEEPKIMKKPTEMLPIERQEFLIVAEYLGDNGKLPDLNNADIRDVANSLGSLAPAGTIKTLEVFKQNEMLHTLNNVLIQADKEELTVSEFTIKRSRNPEKNRASLQLFKTTEEKGTQELVRFDLTKTEASITKEVSKMNISDYDINQIKFIAQNASKLNLEQIFGNEQSTPTTASAPKQRVIQAVGDLPVTVHPYIAKEWANMVKHGGPDWGGAMNQGNEEILQRINENNGKLPIADQREMYFKIMTYKATEAQKQGETVVDFVPLKDIMNDLQAWRGEEIRQQYTPTEHIPSPQKQTVAAAPKTKSREVEL</sequence>
<evidence type="ECO:0008006" key="4">
    <source>
        <dbReference type="Google" id="ProtNLM"/>
    </source>
</evidence>
<gene>
    <name evidence="2" type="ORF">H6G24_09605</name>
</gene>
<name>A0ABR8A8Y2_9CYAN</name>
<comment type="caution">
    <text evidence="2">The sequence shown here is derived from an EMBL/GenBank/DDBJ whole genome shotgun (WGS) entry which is preliminary data.</text>
</comment>
<accession>A0ABR8A8Y2</accession>
<evidence type="ECO:0000256" key="1">
    <source>
        <dbReference type="SAM" id="MobiDB-lite"/>
    </source>
</evidence>
<proteinExistence type="predicted"/>
<dbReference type="EMBL" id="JACJQH010000012">
    <property type="protein sequence ID" value="MBD2195743.1"/>
    <property type="molecule type" value="Genomic_DNA"/>
</dbReference>
<keyword evidence="3" id="KW-1185">Reference proteome</keyword>
<dbReference type="Proteomes" id="UP000658514">
    <property type="component" value="Unassembled WGS sequence"/>
</dbReference>
<organism evidence="2 3">
    <name type="scientific">Calothrix parietina FACHB-288</name>
    <dbReference type="NCBI Taxonomy" id="2692896"/>
    <lineage>
        <taxon>Bacteria</taxon>
        <taxon>Bacillati</taxon>
        <taxon>Cyanobacteriota</taxon>
        <taxon>Cyanophyceae</taxon>
        <taxon>Nostocales</taxon>
        <taxon>Calotrichaceae</taxon>
        <taxon>Calothrix</taxon>
    </lineage>
</organism>
<feature type="region of interest" description="Disordered" evidence="1">
    <location>
        <begin position="720"/>
        <end position="747"/>
    </location>
</feature>